<evidence type="ECO:0000313" key="3">
    <source>
        <dbReference type="EMBL" id="MBT1173209.1"/>
    </source>
</evidence>
<reference evidence="3 4" key="1">
    <citation type="journal article" date="2021" name="Environ. Microbiol.">
        <title>Genetic insights into the dark matter of the mammalian gut microbiota through targeted genome reconstruction.</title>
        <authorList>
            <person name="Lugli G.A."/>
            <person name="Alessandri G."/>
            <person name="Milani C."/>
            <person name="Viappiani A."/>
            <person name="Fontana F."/>
            <person name="Tarracchini C."/>
            <person name="Mancabelli L."/>
            <person name="Argentini C."/>
            <person name="Ruiz L."/>
            <person name="Margolles A."/>
            <person name="van Sinderen D."/>
            <person name="Turroni F."/>
            <person name="Ventura M."/>
        </authorList>
    </citation>
    <scope>NUCLEOTIDE SEQUENCE [LARGE SCALE GENOMIC DNA]</scope>
    <source>
        <strain evidence="3 4">MA2</strain>
    </source>
</reference>
<evidence type="ECO:0000313" key="4">
    <source>
        <dbReference type="Proteomes" id="UP000773064"/>
    </source>
</evidence>
<dbReference type="EMBL" id="JAFEJS010000007">
    <property type="protein sequence ID" value="MBT1173209.1"/>
    <property type="molecule type" value="Genomic_DNA"/>
</dbReference>
<proteinExistence type="predicted"/>
<keyword evidence="2" id="KW-1133">Transmembrane helix</keyword>
<keyword evidence="4" id="KW-1185">Reference proteome</keyword>
<evidence type="ECO:0000256" key="1">
    <source>
        <dbReference type="SAM" id="MobiDB-lite"/>
    </source>
</evidence>
<dbReference type="Proteomes" id="UP000773064">
    <property type="component" value="Unassembled WGS sequence"/>
</dbReference>
<dbReference type="RefSeq" id="WP_214358473.1">
    <property type="nucleotide sequence ID" value="NZ_JAFEJS010000007.1"/>
</dbReference>
<evidence type="ECO:0008006" key="5">
    <source>
        <dbReference type="Google" id="ProtNLM"/>
    </source>
</evidence>
<accession>A0ABS5UQW1</accession>
<evidence type="ECO:0000256" key="2">
    <source>
        <dbReference type="SAM" id="Phobius"/>
    </source>
</evidence>
<dbReference type="InterPro" id="IPR036890">
    <property type="entry name" value="HATPase_C_sf"/>
</dbReference>
<name>A0ABS5UQW1_9BIFI</name>
<organism evidence="3 4">
    <name type="scientific">Bifidobacterium santillanense</name>
    <dbReference type="NCBI Taxonomy" id="2809028"/>
    <lineage>
        <taxon>Bacteria</taxon>
        <taxon>Bacillati</taxon>
        <taxon>Actinomycetota</taxon>
        <taxon>Actinomycetes</taxon>
        <taxon>Bifidobacteriales</taxon>
        <taxon>Bifidobacteriaceae</taxon>
        <taxon>Bifidobacterium</taxon>
    </lineage>
</organism>
<feature type="region of interest" description="Disordered" evidence="1">
    <location>
        <begin position="296"/>
        <end position="327"/>
    </location>
</feature>
<feature type="transmembrane region" description="Helical" evidence="2">
    <location>
        <begin position="38"/>
        <end position="67"/>
    </location>
</feature>
<sequence length="486" mass="51568">MLLSDWRTRMLLACSSLPVTVETVYLHHTGEADDTTLLCFLLSVTCCLLMALLPRIGAWAIVALWVARCVMPGTTPLSVLFCLLMAVTVMAYRDMRIALPAAIVAETATAARIPLYPWDSSTFTMLCATAAFLLLALWLGSMMDRQERRETEERERAGLLRRLADQRLATQLHHSVANDLATILLLARQLASDEKRPDFRTPIPRDSASRASTSRGTGTTTDIADEPDRGIPDDATIDARTVALIERTASESLAKVRALIAGLDRQTGTTDSSGSADAVYAHGTMTGTTLEDAVEVASGPESASGNVTAPRPTTAPTQAGPSSAKPRDLRLTSVTADELRALGESFDERLHAIGLDGETIIGGERSVTCTVERRDVLLEILHEIVGNMMKYADPEAGYCIAITLAPGLATVSESNGVRPDDTHAGDGAGTAQTAANTGADTASSSPLMGGGTGLDRCRRTAADLGGEYAVSGDDGAWTVLLRLPLT</sequence>
<feature type="compositionally biased region" description="Low complexity" evidence="1">
    <location>
        <begin position="429"/>
        <end position="442"/>
    </location>
</feature>
<feature type="region of interest" description="Disordered" evidence="1">
    <location>
        <begin position="416"/>
        <end position="452"/>
    </location>
</feature>
<gene>
    <name evidence="3" type="ORF">JS528_07560</name>
</gene>
<feature type="compositionally biased region" description="Low complexity" evidence="1">
    <location>
        <begin position="209"/>
        <end position="221"/>
    </location>
</feature>
<feature type="region of interest" description="Disordered" evidence="1">
    <location>
        <begin position="195"/>
        <end position="234"/>
    </location>
</feature>
<feature type="transmembrane region" description="Helical" evidence="2">
    <location>
        <begin position="73"/>
        <end position="92"/>
    </location>
</feature>
<feature type="compositionally biased region" description="Low complexity" evidence="1">
    <location>
        <begin position="308"/>
        <end position="321"/>
    </location>
</feature>
<feature type="transmembrane region" description="Helical" evidence="2">
    <location>
        <begin position="121"/>
        <end position="139"/>
    </location>
</feature>
<keyword evidence="2" id="KW-0812">Transmembrane</keyword>
<comment type="caution">
    <text evidence="3">The sequence shown here is derived from an EMBL/GenBank/DDBJ whole genome shotgun (WGS) entry which is preliminary data.</text>
</comment>
<dbReference type="Gene3D" id="3.30.565.10">
    <property type="entry name" value="Histidine kinase-like ATPase, C-terminal domain"/>
    <property type="match status" value="1"/>
</dbReference>
<protein>
    <recommendedName>
        <fullName evidence="5">Signal transduction histidine kinase</fullName>
    </recommendedName>
</protein>
<keyword evidence="2" id="KW-0472">Membrane</keyword>